<evidence type="ECO:0000256" key="3">
    <source>
        <dbReference type="ARBA" id="ARBA00023004"/>
    </source>
</evidence>
<organism evidence="10 11">
    <name type="scientific">Longivirga aurantiaca</name>
    <dbReference type="NCBI Taxonomy" id="1837743"/>
    <lineage>
        <taxon>Bacteria</taxon>
        <taxon>Bacillati</taxon>
        <taxon>Actinomycetota</taxon>
        <taxon>Actinomycetes</taxon>
        <taxon>Sporichthyales</taxon>
        <taxon>Sporichthyaceae</taxon>
        <taxon>Longivirga</taxon>
    </lineage>
</organism>
<comment type="caution">
    <text evidence="10">The sequence shown here is derived from an EMBL/GenBank/DDBJ whole genome shotgun (WGS) entry which is preliminary data.</text>
</comment>
<dbReference type="PROSITE" id="PS50937">
    <property type="entry name" value="HTH_MERR_2"/>
    <property type="match status" value="1"/>
</dbReference>
<evidence type="ECO:0000256" key="7">
    <source>
        <dbReference type="ARBA" id="ARBA00023163"/>
    </source>
</evidence>
<protein>
    <submittedName>
        <fullName evidence="10">Redox-sensitive transcriptional activator SoxR</fullName>
    </submittedName>
</protein>
<dbReference type="InterPro" id="IPR009061">
    <property type="entry name" value="DNA-bd_dom_put_sf"/>
</dbReference>
<feature type="domain" description="HTH merR-type" evidence="9">
    <location>
        <begin position="6"/>
        <end position="74"/>
    </location>
</feature>
<evidence type="ECO:0000313" key="11">
    <source>
        <dbReference type="Proteomes" id="UP001596138"/>
    </source>
</evidence>
<keyword evidence="11" id="KW-1185">Reference proteome</keyword>
<dbReference type="EMBL" id="JBHSTI010000002">
    <property type="protein sequence ID" value="MFC6236474.1"/>
    <property type="molecule type" value="Genomic_DNA"/>
</dbReference>
<dbReference type="NCBIfam" id="TIGR01950">
    <property type="entry name" value="SoxR"/>
    <property type="match status" value="1"/>
</dbReference>
<evidence type="ECO:0000256" key="8">
    <source>
        <dbReference type="SAM" id="MobiDB-lite"/>
    </source>
</evidence>
<feature type="region of interest" description="Disordered" evidence="8">
    <location>
        <begin position="137"/>
        <end position="159"/>
    </location>
</feature>
<keyword evidence="7" id="KW-0804">Transcription</keyword>
<keyword evidence="3" id="KW-0408">Iron</keyword>
<evidence type="ECO:0000256" key="6">
    <source>
        <dbReference type="ARBA" id="ARBA00023125"/>
    </source>
</evidence>
<dbReference type="InterPro" id="IPR047057">
    <property type="entry name" value="MerR_fam"/>
</dbReference>
<gene>
    <name evidence="10" type="primary">soxR</name>
    <name evidence="10" type="ORF">ACFQGU_01190</name>
</gene>
<dbReference type="InterPro" id="IPR015358">
    <property type="entry name" value="Tscrpt_reg_MerR_DNA-bd"/>
</dbReference>
<evidence type="ECO:0000256" key="5">
    <source>
        <dbReference type="ARBA" id="ARBA00023015"/>
    </source>
</evidence>
<dbReference type="SUPFAM" id="SSF46955">
    <property type="entry name" value="Putative DNA-binding domain"/>
    <property type="match status" value="1"/>
</dbReference>
<keyword evidence="1" id="KW-0001">2Fe-2S</keyword>
<dbReference type="RefSeq" id="WP_386763519.1">
    <property type="nucleotide sequence ID" value="NZ_JBHSTI010000002.1"/>
</dbReference>
<evidence type="ECO:0000313" key="10">
    <source>
        <dbReference type="EMBL" id="MFC6236474.1"/>
    </source>
</evidence>
<dbReference type="InterPro" id="IPR010211">
    <property type="entry name" value="Redox-sen_tscrpt-act_SoxR"/>
</dbReference>
<dbReference type="Gene3D" id="1.10.1660.10">
    <property type="match status" value="1"/>
</dbReference>
<dbReference type="PROSITE" id="PS00552">
    <property type="entry name" value="HTH_MERR_1"/>
    <property type="match status" value="1"/>
</dbReference>
<dbReference type="InterPro" id="IPR000551">
    <property type="entry name" value="MerR-type_HTH_dom"/>
</dbReference>
<keyword evidence="5" id="KW-0805">Transcription regulation</keyword>
<evidence type="ECO:0000259" key="9">
    <source>
        <dbReference type="PROSITE" id="PS50937"/>
    </source>
</evidence>
<keyword evidence="2" id="KW-0479">Metal-binding</keyword>
<evidence type="ECO:0000256" key="1">
    <source>
        <dbReference type="ARBA" id="ARBA00022714"/>
    </source>
</evidence>
<dbReference type="Pfam" id="PF09278">
    <property type="entry name" value="MerR-DNA-bind"/>
    <property type="match status" value="1"/>
</dbReference>
<keyword evidence="4" id="KW-0411">Iron-sulfur</keyword>
<dbReference type="Pfam" id="PF00376">
    <property type="entry name" value="MerR"/>
    <property type="match status" value="1"/>
</dbReference>
<accession>A0ABW1SW19</accession>
<evidence type="ECO:0000256" key="4">
    <source>
        <dbReference type="ARBA" id="ARBA00023014"/>
    </source>
</evidence>
<dbReference type="PANTHER" id="PTHR30204:SF0">
    <property type="entry name" value="REDOX-SENSITIVE TRANSCRIPTIONAL ACTIVATOR SOXR"/>
    <property type="match status" value="1"/>
</dbReference>
<name>A0ABW1SW19_9ACTN</name>
<reference evidence="11" key="1">
    <citation type="journal article" date="2019" name="Int. J. Syst. Evol. Microbiol.">
        <title>The Global Catalogue of Microorganisms (GCM) 10K type strain sequencing project: providing services to taxonomists for standard genome sequencing and annotation.</title>
        <authorList>
            <consortium name="The Broad Institute Genomics Platform"/>
            <consortium name="The Broad Institute Genome Sequencing Center for Infectious Disease"/>
            <person name="Wu L."/>
            <person name="Ma J."/>
        </authorList>
    </citation>
    <scope>NUCLEOTIDE SEQUENCE [LARGE SCALE GENOMIC DNA]</scope>
    <source>
        <strain evidence="11">CGMCC 4.7317</strain>
    </source>
</reference>
<keyword evidence="6" id="KW-0238">DNA-binding</keyword>
<proteinExistence type="predicted"/>
<dbReference type="Proteomes" id="UP001596138">
    <property type="component" value="Unassembled WGS sequence"/>
</dbReference>
<dbReference type="SMART" id="SM00422">
    <property type="entry name" value="HTH_MERR"/>
    <property type="match status" value="1"/>
</dbReference>
<evidence type="ECO:0000256" key="2">
    <source>
        <dbReference type="ARBA" id="ARBA00022723"/>
    </source>
</evidence>
<dbReference type="PANTHER" id="PTHR30204">
    <property type="entry name" value="REDOX-CYCLING DRUG-SENSING TRANSCRIPTIONAL ACTIVATOR SOXR"/>
    <property type="match status" value="1"/>
</dbReference>
<dbReference type="PRINTS" id="PR00040">
    <property type="entry name" value="HTHMERR"/>
</dbReference>
<sequence>MKTSDLLSIGEVAERSGLAPSALRYYETLGLITSTRTAGDRRRYRRSVLRRLAVIRSAQNVGLALDEIAGSLADLPADTAPTKAQWARISARWRPLLDARIRDLEAVRDNLSSCIGCGCLSMRQCALFNPADELGAQGSGPRRKVPLLDAVPPRREAAR</sequence>